<keyword evidence="4" id="KW-0408">Iron</keyword>
<proteinExistence type="predicted"/>
<dbReference type="GO" id="GO:0016491">
    <property type="term" value="F:oxidoreductase activity"/>
    <property type="evidence" value="ECO:0007669"/>
    <property type="project" value="InterPro"/>
</dbReference>
<gene>
    <name evidence="7" type="ORF">ENI34_05090</name>
</gene>
<dbReference type="PANTHER" id="PTHR43273">
    <property type="entry name" value="ANAEROBIC SULFATASE-MATURATING ENZYME HOMOLOG ASLB-RELATED"/>
    <property type="match status" value="1"/>
</dbReference>
<comment type="caution">
    <text evidence="7">The sequence shown here is derived from an EMBL/GenBank/DDBJ whole genome shotgun (WGS) entry which is preliminary data.</text>
</comment>
<dbReference type="EMBL" id="DRIG01000055">
    <property type="protein sequence ID" value="HEC78503.1"/>
    <property type="molecule type" value="Genomic_DNA"/>
</dbReference>
<comment type="cofactor">
    <cofactor evidence="1">
        <name>[4Fe-4S] cluster</name>
        <dbReference type="ChEBI" id="CHEBI:49883"/>
    </cofactor>
</comment>
<evidence type="ECO:0000313" key="8">
    <source>
        <dbReference type="Proteomes" id="UP000885826"/>
    </source>
</evidence>
<sequence>MYELKESRYNIWVVDYPSEKYSLVFNTLQNSLLMLPNTVRNKIKYDNINSISHKLLTALLELNILVEKEINELRVLKYWFERYRLLTDVVAISFLPTYSCNCACVYCYEEGINDRKVEDKHMSENLVADLMKWVTNLVTIWSPKTLDFCFHGGEPLLFPQILSSVAKEINQVAEKYALKKVFSVVTNGTLLSSKIVAMLKEYNFNKIMCTIDGIAKIHNSRRPFCNGKGTFQIIFNNIRNALDKGMTVIMSVNIDRINYSYIIDLIKFLSTKKMQKYDRFSVVFAVVKQGPQADNPTYFVKNQLHGKEIADIFTVLYSAALREKFRIVDPISSGFCSYRTMKNFFIDYKGDIYKCASLVGTKAGFIGNIRQSFSPIFRRLSQDFYPIPWEKEKRCKKCKYLPLCLGGCAQQSLLFNNNREKVDCMFSFFYNYLPEAIKIKYNRARLFPDTMDASSISVKEFLRL</sequence>
<dbReference type="SFLD" id="SFLDG01386">
    <property type="entry name" value="main_SPASM_domain-containing"/>
    <property type="match status" value="1"/>
</dbReference>
<organism evidence="7 8">
    <name type="scientific">candidate division WOR-3 bacterium</name>
    <dbReference type="NCBI Taxonomy" id="2052148"/>
    <lineage>
        <taxon>Bacteria</taxon>
        <taxon>Bacteria division WOR-3</taxon>
    </lineage>
</organism>
<dbReference type="Proteomes" id="UP000885826">
    <property type="component" value="Unassembled WGS sequence"/>
</dbReference>
<dbReference type="PANTHER" id="PTHR43273:SF8">
    <property type="entry name" value="RADICAL SAM DOMAIN PROTEIN"/>
    <property type="match status" value="1"/>
</dbReference>
<evidence type="ECO:0000256" key="5">
    <source>
        <dbReference type="ARBA" id="ARBA00023014"/>
    </source>
</evidence>
<dbReference type="SUPFAM" id="SSF102114">
    <property type="entry name" value="Radical SAM enzymes"/>
    <property type="match status" value="1"/>
</dbReference>
<keyword evidence="5" id="KW-0411">Iron-sulfur</keyword>
<evidence type="ECO:0000256" key="4">
    <source>
        <dbReference type="ARBA" id="ARBA00023004"/>
    </source>
</evidence>
<dbReference type="InterPro" id="IPR013785">
    <property type="entry name" value="Aldolase_TIM"/>
</dbReference>
<evidence type="ECO:0000256" key="1">
    <source>
        <dbReference type="ARBA" id="ARBA00001966"/>
    </source>
</evidence>
<dbReference type="SFLD" id="SFLDG01384">
    <property type="entry name" value="thioether_bond_formation_requi"/>
    <property type="match status" value="1"/>
</dbReference>
<evidence type="ECO:0000313" key="7">
    <source>
        <dbReference type="EMBL" id="HEC78503.1"/>
    </source>
</evidence>
<protein>
    <submittedName>
        <fullName evidence="7">SPASM domain-containing protein</fullName>
    </submittedName>
</protein>
<dbReference type="SFLD" id="SFLDG01067">
    <property type="entry name" value="SPASM/twitch_domain_containing"/>
    <property type="match status" value="1"/>
</dbReference>
<evidence type="ECO:0000256" key="2">
    <source>
        <dbReference type="ARBA" id="ARBA00022691"/>
    </source>
</evidence>
<dbReference type="InterPro" id="IPR007197">
    <property type="entry name" value="rSAM"/>
</dbReference>
<dbReference type="InterPro" id="IPR023867">
    <property type="entry name" value="Sulphatase_maturase_rSAM"/>
</dbReference>
<reference evidence="7" key="1">
    <citation type="journal article" date="2020" name="mSystems">
        <title>Genome- and Community-Level Interaction Insights into Carbon Utilization and Element Cycling Functions of Hydrothermarchaeota in Hydrothermal Sediment.</title>
        <authorList>
            <person name="Zhou Z."/>
            <person name="Liu Y."/>
            <person name="Xu W."/>
            <person name="Pan J."/>
            <person name="Luo Z.H."/>
            <person name="Li M."/>
        </authorList>
    </citation>
    <scope>NUCLEOTIDE SEQUENCE</scope>
    <source>
        <strain evidence="7">HyVt-388</strain>
    </source>
</reference>
<dbReference type="GO" id="GO:0051536">
    <property type="term" value="F:iron-sulfur cluster binding"/>
    <property type="evidence" value="ECO:0007669"/>
    <property type="project" value="UniProtKB-KW"/>
</dbReference>
<dbReference type="Gene3D" id="3.20.20.70">
    <property type="entry name" value="Aldolase class I"/>
    <property type="match status" value="1"/>
</dbReference>
<evidence type="ECO:0000256" key="3">
    <source>
        <dbReference type="ARBA" id="ARBA00022723"/>
    </source>
</evidence>
<dbReference type="AlphaFoldDB" id="A0A9C9ELR2"/>
<accession>A0A9C9ELR2</accession>
<name>A0A9C9ELR2_UNCW3</name>
<dbReference type="SFLD" id="SFLDS00029">
    <property type="entry name" value="Radical_SAM"/>
    <property type="match status" value="1"/>
</dbReference>
<dbReference type="InterPro" id="IPR058240">
    <property type="entry name" value="rSAM_sf"/>
</dbReference>
<feature type="domain" description="Radical SAM core" evidence="6">
    <location>
        <begin position="96"/>
        <end position="269"/>
    </location>
</feature>
<dbReference type="CDD" id="cd01335">
    <property type="entry name" value="Radical_SAM"/>
    <property type="match status" value="1"/>
</dbReference>
<keyword evidence="3" id="KW-0479">Metal-binding</keyword>
<dbReference type="NCBIfam" id="TIGR04085">
    <property type="entry name" value="rSAM_more_4Fe4S"/>
    <property type="match status" value="1"/>
</dbReference>
<evidence type="ECO:0000259" key="6">
    <source>
        <dbReference type="Pfam" id="PF04055"/>
    </source>
</evidence>
<dbReference type="InterPro" id="IPR023885">
    <property type="entry name" value="4Fe4S-binding_SPASM_dom"/>
</dbReference>
<keyword evidence="2" id="KW-0949">S-adenosyl-L-methionine</keyword>
<dbReference type="GO" id="GO:0046872">
    <property type="term" value="F:metal ion binding"/>
    <property type="evidence" value="ECO:0007669"/>
    <property type="project" value="UniProtKB-KW"/>
</dbReference>
<dbReference type="Pfam" id="PF04055">
    <property type="entry name" value="Radical_SAM"/>
    <property type="match status" value="1"/>
</dbReference>